<keyword evidence="1" id="KW-1133">Transmembrane helix</keyword>
<feature type="transmembrane region" description="Helical" evidence="1">
    <location>
        <begin position="60"/>
        <end position="80"/>
    </location>
</feature>
<dbReference type="Pfam" id="PF08570">
    <property type="entry name" value="DUF1761"/>
    <property type="match status" value="1"/>
</dbReference>
<dbReference type="OrthoDB" id="271154at2759"/>
<proteinExistence type="predicted"/>
<feature type="transmembrane region" description="Helical" evidence="1">
    <location>
        <begin position="7"/>
        <end position="25"/>
    </location>
</feature>
<name>A0A0S4J9A3_BODSA</name>
<protein>
    <submittedName>
        <fullName evidence="2">GPI-anchored surface protein, putative</fullName>
    </submittedName>
</protein>
<keyword evidence="1" id="KW-0812">Transmembrane</keyword>
<feature type="transmembrane region" description="Helical" evidence="1">
    <location>
        <begin position="100"/>
        <end position="118"/>
    </location>
</feature>
<feature type="transmembrane region" description="Helical" evidence="1">
    <location>
        <begin position="130"/>
        <end position="151"/>
    </location>
</feature>
<reference evidence="3" key="1">
    <citation type="submission" date="2015-09" db="EMBL/GenBank/DDBJ databases">
        <authorList>
            <consortium name="Pathogen Informatics"/>
        </authorList>
    </citation>
    <scope>NUCLEOTIDE SEQUENCE [LARGE SCALE GENOMIC DNA]</scope>
    <source>
        <strain evidence="3">Lake Konstanz</strain>
    </source>
</reference>
<dbReference type="AlphaFoldDB" id="A0A0S4J9A3"/>
<dbReference type="InterPro" id="IPR013879">
    <property type="entry name" value="DUF1761"/>
</dbReference>
<evidence type="ECO:0000313" key="2">
    <source>
        <dbReference type="EMBL" id="CUG86078.1"/>
    </source>
</evidence>
<dbReference type="EMBL" id="CYKH01001237">
    <property type="protein sequence ID" value="CUG86078.1"/>
    <property type="molecule type" value="Genomic_DNA"/>
</dbReference>
<evidence type="ECO:0000256" key="1">
    <source>
        <dbReference type="SAM" id="Phobius"/>
    </source>
</evidence>
<dbReference type="Proteomes" id="UP000051952">
    <property type="component" value="Unassembled WGS sequence"/>
</dbReference>
<accession>A0A0S4J9A3</accession>
<dbReference type="OMA" id="AMAWYGC"/>
<gene>
    <name evidence="2" type="ORF">BSAL_06480</name>
</gene>
<feature type="transmembrane region" description="Helical" evidence="1">
    <location>
        <begin position="31"/>
        <end position="48"/>
    </location>
</feature>
<sequence length="152" mass="16670">MATECICTLLFGGANWVHILLSAIAQHLLGWLWYEGIFSSIFAYYFAADKGVKRAEHARVRYSHTLCVVGTFFAGIARALTIYALVKNLKLTTVYEYQEAAILVAAAIGIGYHHSFWGQRPFALLAVNGGYELGASLLGALVLFSLVGVNFF</sequence>
<dbReference type="VEuPathDB" id="TriTrypDB:BSAL_06480"/>
<evidence type="ECO:0000313" key="3">
    <source>
        <dbReference type="Proteomes" id="UP000051952"/>
    </source>
</evidence>
<organism evidence="2 3">
    <name type="scientific">Bodo saltans</name>
    <name type="common">Flagellated protozoan</name>
    <dbReference type="NCBI Taxonomy" id="75058"/>
    <lineage>
        <taxon>Eukaryota</taxon>
        <taxon>Discoba</taxon>
        <taxon>Euglenozoa</taxon>
        <taxon>Kinetoplastea</taxon>
        <taxon>Metakinetoplastina</taxon>
        <taxon>Eubodonida</taxon>
        <taxon>Bodonidae</taxon>
        <taxon>Bodo</taxon>
    </lineage>
</organism>
<keyword evidence="1" id="KW-0472">Membrane</keyword>
<keyword evidence="3" id="KW-1185">Reference proteome</keyword>